<gene>
    <name evidence="2" type="ORF">LEMA_P101870.1</name>
</gene>
<feature type="compositionally biased region" description="Polar residues" evidence="1">
    <location>
        <begin position="377"/>
        <end position="400"/>
    </location>
</feature>
<evidence type="ECO:0000313" key="2">
    <source>
        <dbReference type="EMBL" id="CBX97056.1"/>
    </source>
</evidence>
<reference evidence="3" key="1">
    <citation type="journal article" date="2011" name="Nat. Commun.">
        <title>Effector diversification within compartments of the Leptosphaeria maculans genome affected by Repeat-Induced Point mutations.</title>
        <authorList>
            <person name="Rouxel T."/>
            <person name="Grandaubert J."/>
            <person name="Hane J.K."/>
            <person name="Hoede C."/>
            <person name="van de Wouw A.P."/>
            <person name="Couloux A."/>
            <person name="Dominguez V."/>
            <person name="Anthouard V."/>
            <person name="Bally P."/>
            <person name="Bourras S."/>
            <person name="Cozijnsen A.J."/>
            <person name="Ciuffetti L.M."/>
            <person name="Degrave A."/>
            <person name="Dilmaghani A."/>
            <person name="Duret L."/>
            <person name="Fudal I."/>
            <person name="Goodwin S.B."/>
            <person name="Gout L."/>
            <person name="Glaser N."/>
            <person name="Linglin J."/>
            <person name="Kema G.H.J."/>
            <person name="Lapalu N."/>
            <person name="Lawrence C.B."/>
            <person name="May K."/>
            <person name="Meyer M."/>
            <person name="Ollivier B."/>
            <person name="Poulain J."/>
            <person name="Schoch C.L."/>
            <person name="Simon A."/>
            <person name="Spatafora J.W."/>
            <person name="Stachowiak A."/>
            <person name="Turgeon B.G."/>
            <person name="Tyler B.M."/>
            <person name="Vincent D."/>
            <person name="Weissenbach J."/>
            <person name="Amselem J."/>
            <person name="Quesneville H."/>
            <person name="Oliver R.P."/>
            <person name="Wincker P."/>
            <person name="Balesdent M.-H."/>
            <person name="Howlett B.J."/>
        </authorList>
    </citation>
    <scope>NUCLEOTIDE SEQUENCE [LARGE SCALE GENOMIC DNA]</scope>
    <source>
        <strain evidence="3">JN3 / isolate v23.1.3 / race Av1-4-5-6-7-8</strain>
    </source>
</reference>
<evidence type="ECO:0000313" key="3">
    <source>
        <dbReference type="Proteomes" id="UP000002668"/>
    </source>
</evidence>
<dbReference type="Proteomes" id="UP000002668">
    <property type="component" value="Genome"/>
</dbReference>
<feature type="region of interest" description="Disordered" evidence="1">
    <location>
        <begin position="371"/>
        <end position="446"/>
    </location>
</feature>
<sequence>MPRSSETRRATLRASFLQMRQEGDFSEEDERYAIVATPPQRIQLSRYVGQTFRRKRRAELVDVYLSGVPVHMICRDIQWSILVHFCSTTILAKYTAKRPEKKKCLLVQVYNSKSAEPFAQSLNEDLVTLCCTERALHVFGLDKEQEALRAYIERKCLATSSVKKLRPVWEHVPRGTYWSDRVLDCVQEGLKYMDCCNDKFGRCYCKSLDPSYAAHENCLGAWVVTDKSLSKALGMYRNSRGPTTHTRFGIRRFSSKLRTSEWILSVESADKVRSFGADGTPELPVDIVNRKVSVKKTCCLLPTSYQLEWIDEDGGYYLETIGDCHPSPELDTDAIEPTSVSREWLASRGHRGGGGGTLSREEEMEALVQHRKWQAGEAQTQTPSPSISNTHPSLATLENNTPPPALDAPSLFHSSPPPAPARERETGWGGGWPVHPLPRRDLAWVS</sequence>
<dbReference type="EMBL" id="FP929130">
    <property type="protein sequence ID" value="CBX97056.1"/>
    <property type="molecule type" value="Genomic_DNA"/>
</dbReference>
<protein>
    <submittedName>
        <fullName evidence="2">Predicted protein</fullName>
    </submittedName>
</protein>
<dbReference type="InParanoid" id="E5A0J6"/>
<dbReference type="AlphaFoldDB" id="E5A0J6"/>
<keyword evidence="3" id="KW-1185">Reference proteome</keyword>
<dbReference type="VEuPathDB" id="FungiDB:LEMA_P101870.1"/>
<evidence type="ECO:0000256" key="1">
    <source>
        <dbReference type="SAM" id="MobiDB-lite"/>
    </source>
</evidence>
<proteinExistence type="predicted"/>
<dbReference type="GeneID" id="13283699"/>
<dbReference type="HOGENOM" id="CLU_614032_0_0_1"/>
<name>E5A0J6_LEPMJ</name>
<dbReference type="OrthoDB" id="3796950at2759"/>
<organism evidence="3">
    <name type="scientific">Leptosphaeria maculans (strain JN3 / isolate v23.1.3 / race Av1-4-5-6-7-8)</name>
    <name type="common">Blackleg fungus</name>
    <name type="synonym">Phoma lingam</name>
    <dbReference type="NCBI Taxonomy" id="985895"/>
    <lineage>
        <taxon>Eukaryota</taxon>
        <taxon>Fungi</taxon>
        <taxon>Dikarya</taxon>
        <taxon>Ascomycota</taxon>
        <taxon>Pezizomycotina</taxon>
        <taxon>Dothideomycetes</taxon>
        <taxon>Pleosporomycetidae</taxon>
        <taxon>Pleosporales</taxon>
        <taxon>Pleosporineae</taxon>
        <taxon>Leptosphaeriaceae</taxon>
        <taxon>Plenodomus</taxon>
        <taxon>Plenodomus lingam/Leptosphaeria maculans species complex</taxon>
    </lineage>
</organism>
<accession>E5A0J6</accession>